<evidence type="ECO:0000256" key="1">
    <source>
        <dbReference type="ARBA" id="ARBA00022707"/>
    </source>
</evidence>
<organism evidence="4 5">
    <name type="scientific">Ceratina calcarata</name>
    <dbReference type="NCBI Taxonomy" id="156304"/>
    <lineage>
        <taxon>Eukaryota</taxon>
        <taxon>Metazoa</taxon>
        <taxon>Ecdysozoa</taxon>
        <taxon>Arthropoda</taxon>
        <taxon>Hexapoda</taxon>
        <taxon>Insecta</taxon>
        <taxon>Pterygota</taxon>
        <taxon>Neoptera</taxon>
        <taxon>Endopterygota</taxon>
        <taxon>Hymenoptera</taxon>
        <taxon>Apocrita</taxon>
        <taxon>Aculeata</taxon>
        <taxon>Apoidea</taxon>
        <taxon>Anthophila</taxon>
        <taxon>Apidae</taxon>
        <taxon>Ceratina</taxon>
        <taxon>Zadontomerus</taxon>
    </lineage>
</organism>
<protein>
    <submittedName>
        <fullName evidence="5">Small VCP/p97-interacting protein</fullName>
    </submittedName>
</protein>
<dbReference type="PANTHER" id="PTHR35269:SF1">
    <property type="entry name" value="SMALL VCP_P97-INTERACTING PROTEIN"/>
    <property type="match status" value="1"/>
</dbReference>
<dbReference type="RefSeq" id="XP_017880572.1">
    <property type="nucleotide sequence ID" value="XM_018025083.2"/>
</dbReference>
<keyword evidence="4" id="KW-1185">Reference proteome</keyword>
<evidence type="ECO:0000256" key="3">
    <source>
        <dbReference type="ARBA" id="ARBA00023288"/>
    </source>
</evidence>
<dbReference type="GeneID" id="108625243"/>
<accession>A0AAJ7IZZ1</accession>
<dbReference type="InterPro" id="IPR031632">
    <property type="entry name" value="SVIP"/>
</dbReference>
<dbReference type="GO" id="GO:1904293">
    <property type="term" value="P:negative regulation of ERAD pathway"/>
    <property type="evidence" value="ECO:0007669"/>
    <property type="project" value="TreeGrafter"/>
</dbReference>
<dbReference type="GO" id="GO:0005789">
    <property type="term" value="C:endoplasmic reticulum membrane"/>
    <property type="evidence" value="ECO:0007669"/>
    <property type="project" value="TreeGrafter"/>
</dbReference>
<dbReference type="InterPro" id="IPR055366">
    <property type="entry name" value="SVIP_metazoa"/>
</dbReference>
<evidence type="ECO:0000313" key="5">
    <source>
        <dbReference type="RefSeq" id="XP_017880572.1"/>
    </source>
</evidence>
<dbReference type="GO" id="GO:1904153">
    <property type="term" value="P:negative regulation of retrograde protein transport, ER to cytosol"/>
    <property type="evidence" value="ECO:0007669"/>
    <property type="project" value="TreeGrafter"/>
</dbReference>
<evidence type="ECO:0000313" key="4">
    <source>
        <dbReference type="Proteomes" id="UP000694925"/>
    </source>
</evidence>
<proteinExistence type="predicted"/>
<reference evidence="5" key="1">
    <citation type="submission" date="2025-08" db="UniProtKB">
        <authorList>
            <consortium name="RefSeq"/>
        </authorList>
    </citation>
    <scope>IDENTIFICATION</scope>
    <source>
        <tissue evidence="5">Whole body</tissue>
    </source>
</reference>
<dbReference type="AlphaFoldDB" id="A0AAJ7IZZ1"/>
<keyword evidence="2" id="KW-0564">Palmitate</keyword>
<dbReference type="GO" id="GO:1904240">
    <property type="term" value="P:negative regulation of VCP-NPL4-UFD1 AAA ATPase complex assembly"/>
    <property type="evidence" value="ECO:0007669"/>
    <property type="project" value="TreeGrafter"/>
</dbReference>
<sequence length="83" mass="9601">MGNLCLSCCKQTSYSCEDLQPDLETRRRMQKEAAEKRIAEEQSRGIKNIDAVKRQERLDQLRDKRLEEASGGSTQNNLKWQVS</sequence>
<dbReference type="Pfam" id="PF15811">
    <property type="entry name" value="SVIP"/>
    <property type="match status" value="1"/>
</dbReference>
<dbReference type="Proteomes" id="UP000694925">
    <property type="component" value="Unplaced"/>
</dbReference>
<dbReference type="GO" id="GO:0010508">
    <property type="term" value="P:positive regulation of autophagy"/>
    <property type="evidence" value="ECO:0007669"/>
    <property type="project" value="TreeGrafter"/>
</dbReference>
<gene>
    <name evidence="5" type="primary">LOC108625243</name>
</gene>
<keyword evidence="1" id="KW-0519">Myristate</keyword>
<keyword evidence="3" id="KW-0449">Lipoprotein</keyword>
<evidence type="ECO:0000256" key="2">
    <source>
        <dbReference type="ARBA" id="ARBA00023139"/>
    </source>
</evidence>
<dbReference type="PANTHER" id="PTHR35269">
    <property type="entry name" value="SMALL VCP/P97-INTERACTING PROTEIN"/>
    <property type="match status" value="1"/>
</dbReference>
<dbReference type="KEGG" id="ccal:108625243"/>
<name>A0AAJ7IZZ1_9HYME</name>
<dbReference type="CTD" id="258010"/>